<dbReference type="Pfam" id="PF20151">
    <property type="entry name" value="DUF6533"/>
    <property type="match status" value="1"/>
</dbReference>
<dbReference type="EMBL" id="JAACJO010000003">
    <property type="protein sequence ID" value="KAF5360425.1"/>
    <property type="molecule type" value="Genomic_DNA"/>
</dbReference>
<keyword evidence="5" id="KW-1185">Reference proteome</keyword>
<keyword evidence="2" id="KW-0812">Transmembrane</keyword>
<dbReference type="OrthoDB" id="3354157at2759"/>
<feature type="transmembrane region" description="Helical" evidence="2">
    <location>
        <begin position="50"/>
        <end position="70"/>
    </location>
</feature>
<feature type="transmembrane region" description="Helical" evidence="2">
    <location>
        <begin position="190"/>
        <end position="209"/>
    </location>
</feature>
<accession>A0A8H5LK31</accession>
<feature type="region of interest" description="Disordered" evidence="1">
    <location>
        <begin position="280"/>
        <end position="308"/>
    </location>
</feature>
<protein>
    <recommendedName>
        <fullName evidence="3">DUF6533 domain-containing protein</fullName>
    </recommendedName>
</protein>
<keyword evidence="2" id="KW-0472">Membrane</keyword>
<organism evidence="4 5">
    <name type="scientific">Leucocoprinus leucothites</name>
    <dbReference type="NCBI Taxonomy" id="201217"/>
    <lineage>
        <taxon>Eukaryota</taxon>
        <taxon>Fungi</taxon>
        <taxon>Dikarya</taxon>
        <taxon>Basidiomycota</taxon>
        <taxon>Agaricomycotina</taxon>
        <taxon>Agaricomycetes</taxon>
        <taxon>Agaricomycetidae</taxon>
        <taxon>Agaricales</taxon>
        <taxon>Agaricineae</taxon>
        <taxon>Agaricaceae</taxon>
        <taxon>Leucocoprinus</taxon>
    </lineage>
</organism>
<evidence type="ECO:0000313" key="4">
    <source>
        <dbReference type="EMBL" id="KAF5360425.1"/>
    </source>
</evidence>
<name>A0A8H5LK31_9AGAR</name>
<feature type="transmembrane region" description="Helical" evidence="2">
    <location>
        <begin position="135"/>
        <end position="155"/>
    </location>
</feature>
<comment type="caution">
    <text evidence="4">The sequence shown here is derived from an EMBL/GenBank/DDBJ whole genome shotgun (WGS) entry which is preliminary data.</text>
</comment>
<feature type="domain" description="DUF6533" evidence="3">
    <location>
        <begin position="20"/>
        <end position="64"/>
    </location>
</feature>
<feature type="transmembrane region" description="Helical" evidence="2">
    <location>
        <begin position="229"/>
        <end position="249"/>
    </location>
</feature>
<dbReference type="Proteomes" id="UP000559027">
    <property type="component" value="Unassembled WGS sequence"/>
</dbReference>
<reference evidence="4 5" key="1">
    <citation type="journal article" date="2020" name="ISME J.">
        <title>Uncovering the hidden diversity of litter-decomposition mechanisms in mushroom-forming fungi.</title>
        <authorList>
            <person name="Floudas D."/>
            <person name="Bentzer J."/>
            <person name="Ahren D."/>
            <person name="Johansson T."/>
            <person name="Persson P."/>
            <person name="Tunlid A."/>
        </authorList>
    </citation>
    <scope>NUCLEOTIDE SEQUENCE [LARGE SCALE GENOMIC DNA]</scope>
    <source>
        <strain evidence="4 5">CBS 146.42</strain>
    </source>
</reference>
<dbReference type="AlphaFoldDB" id="A0A8H5LK31"/>
<dbReference type="InterPro" id="IPR045340">
    <property type="entry name" value="DUF6533"/>
</dbReference>
<sequence length="412" mass="46622">MSGLATPYEDKLDTLRTNFVGFASLTALLWDHIDTFADEVEYIWKGRKGLFIYLFFFNRYFTPLGFVLNLHGSYPTSSNLTRALTLQQHTYHQYGLTSCARFVKYEGVTVALAVETVGLMMLLRIRAIYSNHLWITLFLSLLLIFETGVNIWLIAHAGPVAHNPLSGVHACSMVFDHTKPYSGVLASSSAWIPLLYDTIIFLLTLYRTIPPLRRAEASYIIQRLLEDGLLYYSVIVIVTLILTIMIVSAPEGTKNIAAQSEQLITVAMMSRITLNLRKAGHRKGHHSLGRLPSRSAADPDPDSDSARSRPKRDFWLLRLFPSSRRHAIHQLWDRTSFFQFSYFNDDSQIQNTNTGLADGINVTVESETRIDRGEGPVPGRYRSLSRPRDCPLSIQFAKTPESISMDSIRPTK</sequence>
<evidence type="ECO:0000313" key="5">
    <source>
        <dbReference type="Proteomes" id="UP000559027"/>
    </source>
</evidence>
<evidence type="ECO:0000256" key="2">
    <source>
        <dbReference type="SAM" id="Phobius"/>
    </source>
</evidence>
<gene>
    <name evidence="4" type="ORF">D9756_004564</name>
</gene>
<keyword evidence="2" id="KW-1133">Transmembrane helix</keyword>
<evidence type="ECO:0000259" key="3">
    <source>
        <dbReference type="Pfam" id="PF20151"/>
    </source>
</evidence>
<evidence type="ECO:0000256" key="1">
    <source>
        <dbReference type="SAM" id="MobiDB-lite"/>
    </source>
</evidence>
<proteinExistence type="predicted"/>